<evidence type="ECO:0000256" key="1">
    <source>
        <dbReference type="SAM" id="Phobius"/>
    </source>
</evidence>
<evidence type="ECO:0000313" key="2">
    <source>
        <dbReference type="EMBL" id="KRH75886.1"/>
    </source>
</evidence>
<reference evidence="3" key="2">
    <citation type="submission" date="2018-02" db="UniProtKB">
        <authorList>
            <consortium name="EnsemblPlants"/>
        </authorList>
    </citation>
    <scope>IDENTIFICATION</scope>
    <source>
        <strain evidence="3">Williams 82</strain>
    </source>
</reference>
<evidence type="ECO:0000313" key="3">
    <source>
        <dbReference type="EnsemblPlants" id="KRH75886"/>
    </source>
</evidence>
<reference evidence="2 3" key="1">
    <citation type="journal article" date="2010" name="Nature">
        <title>Genome sequence of the palaeopolyploid soybean.</title>
        <authorList>
            <person name="Schmutz J."/>
            <person name="Cannon S.B."/>
            <person name="Schlueter J."/>
            <person name="Ma J."/>
            <person name="Mitros T."/>
            <person name="Nelson W."/>
            <person name="Hyten D.L."/>
            <person name="Song Q."/>
            <person name="Thelen J.J."/>
            <person name="Cheng J."/>
            <person name="Xu D."/>
            <person name="Hellsten U."/>
            <person name="May G.D."/>
            <person name="Yu Y."/>
            <person name="Sakurai T."/>
            <person name="Umezawa T."/>
            <person name="Bhattacharyya M.K."/>
            <person name="Sandhu D."/>
            <person name="Valliyodan B."/>
            <person name="Lindquist E."/>
            <person name="Peto M."/>
            <person name="Grant D."/>
            <person name="Shu S."/>
            <person name="Goodstein D."/>
            <person name="Barry K."/>
            <person name="Futrell-Griggs M."/>
            <person name="Abernathy B."/>
            <person name="Du J."/>
            <person name="Tian Z."/>
            <person name="Zhu L."/>
            <person name="Gill N."/>
            <person name="Joshi T."/>
            <person name="Libault M."/>
            <person name="Sethuraman A."/>
            <person name="Zhang X.-C."/>
            <person name="Shinozaki K."/>
            <person name="Nguyen H.T."/>
            <person name="Wing R.A."/>
            <person name="Cregan P."/>
            <person name="Specht J."/>
            <person name="Grimwood J."/>
            <person name="Rokhsar D."/>
            <person name="Stacey G."/>
            <person name="Shoemaker R.C."/>
            <person name="Jackson S.A."/>
        </authorList>
    </citation>
    <scope>NUCLEOTIDE SEQUENCE</scope>
    <source>
        <strain evidence="3">cv. Williams 82</strain>
        <tissue evidence="2">Callus</tissue>
    </source>
</reference>
<sequence>MEVFQPPGPQLWGVRGGVIANEPGVEVTRRLFSFYGFFPFFFFLLPLFPCPCLSNSALISNLSITDPTIPACGLWHRNREKKKGILWKIKSTTGEVMR</sequence>
<keyword evidence="4" id="KW-1185">Reference proteome</keyword>
<proteinExistence type="predicted"/>
<dbReference type="Proteomes" id="UP000008827">
    <property type="component" value="Chromosome 1"/>
</dbReference>
<keyword evidence="1" id="KW-1133">Transmembrane helix</keyword>
<evidence type="ECO:0000313" key="4">
    <source>
        <dbReference type="Proteomes" id="UP000008827"/>
    </source>
</evidence>
<dbReference type="Gramene" id="KRH75886">
    <property type="protein sequence ID" value="KRH75886"/>
    <property type="gene ID" value="GLYMA_01G116400"/>
</dbReference>
<organism evidence="2">
    <name type="scientific">Glycine max</name>
    <name type="common">Soybean</name>
    <name type="synonym">Glycine hispida</name>
    <dbReference type="NCBI Taxonomy" id="3847"/>
    <lineage>
        <taxon>Eukaryota</taxon>
        <taxon>Viridiplantae</taxon>
        <taxon>Streptophyta</taxon>
        <taxon>Embryophyta</taxon>
        <taxon>Tracheophyta</taxon>
        <taxon>Spermatophyta</taxon>
        <taxon>Magnoliopsida</taxon>
        <taxon>eudicotyledons</taxon>
        <taxon>Gunneridae</taxon>
        <taxon>Pentapetalae</taxon>
        <taxon>rosids</taxon>
        <taxon>fabids</taxon>
        <taxon>Fabales</taxon>
        <taxon>Fabaceae</taxon>
        <taxon>Papilionoideae</taxon>
        <taxon>50 kb inversion clade</taxon>
        <taxon>NPAAA clade</taxon>
        <taxon>indigoferoid/millettioid clade</taxon>
        <taxon>Phaseoleae</taxon>
        <taxon>Glycine</taxon>
        <taxon>Glycine subgen. Soja</taxon>
    </lineage>
</organism>
<feature type="transmembrane region" description="Helical" evidence="1">
    <location>
        <begin position="31"/>
        <end position="48"/>
    </location>
</feature>
<reference evidence="2" key="3">
    <citation type="submission" date="2018-07" db="EMBL/GenBank/DDBJ databases">
        <title>WGS assembly of Glycine max.</title>
        <authorList>
            <person name="Schmutz J."/>
            <person name="Cannon S."/>
            <person name="Schlueter J."/>
            <person name="Ma J."/>
            <person name="Mitros T."/>
            <person name="Nelson W."/>
            <person name="Hyten D."/>
            <person name="Song Q."/>
            <person name="Thelen J."/>
            <person name="Cheng J."/>
            <person name="Xu D."/>
            <person name="Hellsten U."/>
            <person name="May G."/>
            <person name="Yu Y."/>
            <person name="Sakurai T."/>
            <person name="Umezawa T."/>
            <person name="Bhattacharyya M."/>
            <person name="Sandhu D."/>
            <person name="Valliyodan B."/>
            <person name="Lindquist E."/>
            <person name="Peto M."/>
            <person name="Grant D."/>
            <person name="Shu S."/>
            <person name="Goodstein D."/>
            <person name="Barry K."/>
            <person name="Futrell-Griggs M."/>
            <person name="Abernathy B."/>
            <person name="Du J."/>
            <person name="Tian Z."/>
            <person name="Zhu L."/>
            <person name="Gill N."/>
            <person name="Joshi T."/>
            <person name="Libault M."/>
            <person name="Sethuraman A."/>
            <person name="Zhang X."/>
            <person name="Shinozaki K."/>
            <person name="Nguyen H."/>
            <person name="Wing R."/>
            <person name="Cregan P."/>
            <person name="Specht J."/>
            <person name="Grimwood J."/>
            <person name="Rokhsar D."/>
            <person name="Stacey G."/>
            <person name="Shoemaker R."/>
            <person name="Jackson S."/>
        </authorList>
    </citation>
    <scope>NUCLEOTIDE SEQUENCE</scope>
    <source>
        <tissue evidence="2">Callus</tissue>
    </source>
</reference>
<dbReference type="EMBL" id="CM000834">
    <property type="protein sequence ID" value="KRH75886.1"/>
    <property type="molecule type" value="Genomic_DNA"/>
</dbReference>
<keyword evidence="1" id="KW-0812">Transmembrane</keyword>
<keyword evidence="1" id="KW-0472">Membrane</keyword>
<dbReference type="AlphaFoldDB" id="A0A0R0LA76"/>
<accession>A0A0R0LA76</accession>
<dbReference type="EnsemblPlants" id="KRH75886">
    <property type="protein sequence ID" value="KRH75886"/>
    <property type="gene ID" value="GLYMA_01G116400"/>
</dbReference>
<dbReference type="InParanoid" id="A0A0R0LA76"/>
<gene>
    <name evidence="2" type="ORF">GLYMA_01G116400</name>
</gene>
<protein>
    <submittedName>
        <fullName evidence="2 3">Uncharacterized protein</fullName>
    </submittedName>
</protein>
<name>A0A0R0LA76_SOYBN</name>